<dbReference type="PANTHER" id="PTHR46847">
    <property type="entry name" value="D-ALLOSE-BINDING PERIPLASMIC PROTEIN-RELATED"/>
    <property type="match status" value="1"/>
</dbReference>
<dbReference type="GO" id="GO:0030313">
    <property type="term" value="C:cell envelope"/>
    <property type="evidence" value="ECO:0007669"/>
    <property type="project" value="UniProtKB-SubCell"/>
</dbReference>
<dbReference type="Gene3D" id="3.40.50.2300">
    <property type="match status" value="2"/>
</dbReference>
<comment type="caution">
    <text evidence="5">The sequence shown here is derived from an EMBL/GenBank/DDBJ whole genome shotgun (WGS) entry which is preliminary data.</text>
</comment>
<dbReference type="AlphaFoldDB" id="A0A0R1TPH6"/>
<name>A0A0R1TPH6_9LACO</name>
<feature type="domain" description="Periplasmic binding protein" evidence="4">
    <location>
        <begin position="2"/>
        <end position="203"/>
    </location>
</feature>
<dbReference type="GO" id="GO:0030246">
    <property type="term" value="F:carbohydrate binding"/>
    <property type="evidence" value="ECO:0007669"/>
    <property type="project" value="UniProtKB-ARBA"/>
</dbReference>
<reference evidence="5 6" key="1">
    <citation type="journal article" date="2015" name="Genome Announc.">
        <title>Expanding the biotechnology potential of lactobacilli through comparative genomics of 213 strains and associated genera.</title>
        <authorList>
            <person name="Sun Z."/>
            <person name="Harris H.M."/>
            <person name="McCann A."/>
            <person name="Guo C."/>
            <person name="Argimon S."/>
            <person name="Zhang W."/>
            <person name="Yang X."/>
            <person name="Jeffery I.B."/>
            <person name="Cooney J.C."/>
            <person name="Kagawa T.F."/>
            <person name="Liu W."/>
            <person name="Song Y."/>
            <person name="Salvetti E."/>
            <person name="Wrobel A."/>
            <person name="Rasinkangas P."/>
            <person name="Parkhill J."/>
            <person name="Rea M.C."/>
            <person name="O'Sullivan O."/>
            <person name="Ritari J."/>
            <person name="Douillard F.P."/>
            <person name="Paul Ross R."/>
            <person name="Yang R."/>
            <person name="Briner A.E."/>
            <person name="Felis G.E."/>
            <person name="de Vos W.M."/>
            <person name="Barrangou R."/>
            <person name="Klaenhammer T.R."/>
            <person name="Caufield P.W."/>
            <person name="Cui Y."/>
            <person name="Zhang H."/>
            <person name="O'Toole P.W."/>
        </authorList>
    </citation>
    <scope>NUCLEOTIDE SEQUENCE [LARGE SCALE GENOMIC DNA]</scope>
    <source>
        <strain evidence="5 6">DSM 16634</strain>
    </source>
</reference>
<organism evidence="5 6">
    <name type="scientific">Ligilactobacillus apodemi DSM 16634 = JCM 16172</name>
    <dbReference type="NCBI Taxonomy" id="1423724"/>
    <lineage>
        <taxon>Bacteria</taxon>
        <taxon>Bacillati</taxon>
        <taxon>Bacillota</taxon>
        <taxon>Bacilli</taxon>
        <taxon>Lactobacillales</taxon>
        <taxon>Lactobacillaceae</taxon>
        <taxon>Ligilactobacillus</taxon>
    </lineage>
</organism>
<dbReference type="eggNOG" id="COG1879">
    <property type="taxonomic scope" value="Bacteria"/>
</dbReference>
<keyword evidence="3" id="KW-0732">Signal</keyword>
<dbReference type="Proteomes" id="UP000051324">
    <property type="component" value="Unassembled WGS sequence"/>
</dbReference>
<protein>
    <submittedName>
        <fullName evidence="5">Ribose ABC superfamily ATP binding cassette transporter, binding protein</fullName>
    </submittedName>
</protein>
<evidence type="ECO:0000256" key="1">
    <source>
        <dbReference type="ARBA" id="ARBA00004196"/>
    </source>
</evidence>
<gene>
    <name evidence="5" type="ORF">FC32_GL000609</name>
</gene>
<evidence type="ECO:0000256" key="3">
    <source>
        <dbReference type="ARBA" id="ARBA00022729"/>
    </source>
</evidence>
<dbReference type="Pfam" id="PF13407">
    <property type="entry name" value="Peripla_BP_4"/>
    <property type="match status" value="1"/>
</dbReference>
<evidence type="ECO:0000313" key="5">
    <source>
        <dbReference type="EMBL" id="KRL83359.1"/>
    </source>
</evidence>
<keyword evidence="6" id="KW-1185">Reference proteome</keyword>
<dbReference type="InterPro" id="IPR028082">
    <property type="entry name" value="Peripla_BP_I"/>
</dbReference>
<evidence type="ECO:0000313" key="6">
    <source>
        <dbReference type="Proteomes" id="UP000051324"/>
    </source>
</evidence>
<comment type="similarity">
    <text evidence="2">Belongs to the bacterial solute-binding protein 2 family.</text>
</comment>
<evidence type="ECO:0000259" key="4">
    <source>
        <dbReference type="Pfam" id="PF13407"/>
    </source>
</evidence>
<dbReference type="PATRIC" id="fig|1423724.4.peg.645"/>
<dbReference type="PANTHER" id="PTHR46847:SF1">
    <property type="entry name" value="D-ALLOSE-BINDING PERIPLASMIC PROTEIN-RELATED"/>
    <property type="match status" value="1"/>
</dbReference>
<accession>A0A0R1TPH6</accession>
<sequence length="229" mass="24855">MDVIIINPVDGNNSRLIKVLKQAHAAGIKIVVVDSQLKTSRFVDCTIMSDNYQAGVLCAKDLKSKKASAQILLLDHKGALSARDRIRGFTDMLKDDPNYKIVGTLDTQGQVEISMPQVEKFISQGTSFDTVMSLNDQSAIGMLAALEAKKVSHQVLVYSVDGSDNFRRIMATDPNASATAAQSPTKIGALAVTNSYALIANKKVPRKILIPVYLIIQANMAQFESGWSL</sequence>
<comment type="subcellular location">
    <subcellularLocation>
        <location evidence="1">Cell envelope</location>
    </subcellularLocation>
</comment>
<dbReference type="InterPro" id="IPR025997">
    <property type="entry name" value="SBP_2_dom"/>
</dbReference>
<dbReference type="EMBL" id="AZFT01000053">
    <property type="protein sequence ID" value="KRL83359.1"/>
    <property type="molecule type" value="Genomic_DNA"/>
</dbReference>
<dbReference type="STRING" id="1423724.FC32_GL000609"/>
<dbReference type="SUPFAM" id="SSF53822">
    <property type="entry name" value="Periplasmic binding protein-like I"/>
    <property type="match status" value="1"/>
</dbReference>
<proteinExistence type="inferred from homology"/>
<evidence type="ECO:0000256" key="2">
    <source>
        <dbReference type="ARBA" id="ARBA00007639"/>
    </source>
</evidence>